<reference evidence="2" key="2">
    <citation type="submission" date="2025-08" db="UniProtKB">
        <authorList>
            <consortium name="RefSeq"/>
        </authorList>
    </citation>
    <scope>IDENTIFICATION</scope>
</reference>
<reference evidence="2" key="1">
    <citation type="submission" date="2025-02" db="EMBL/GenBank/DDBJ databases">
        <authorList>
            <consortium name="NCBI Genome Project"/>
        </authorList>
    </citation>
    <scope>NUCLEOTIDE SEQUENCE</scope>
</reference>
<feature type="compositionally biased region" description="Low complexity" evidence="1">
    <location>
        <begin position="324"/>
        <end position="333"/>
    </location>
</feature>
<dbReference type="RefSeq" id="XP_059601789.1">
    <property type="nucleotide sequence ID" value="XM_059750676.1"/>
</dbReference>
<evidence type="ECO:0000313" key="2">
    <source>
        <dbReference type="RefSeq" id="XP_059601789.1"/>
    </source>
</evidence>
<feature type="compositionally biased region" description="Basic and acidic residues" evidence="1">
    <location>
        <begin position="410"/>
        <end position="420"/>
    </location>
</feature>
<sequence length="428" mass="45995">MAKALGDWPIERRARRHLGTPRSRSLPVRGRFLPQSFHSLVASPHQNFPFFLRLFSPGRMSHGDDRRSASILQDPTRTKSFVPSVGPPHAEHGAKGARMVGTLCAISPAHATDDQQQTVATSGFPAPWLTRWLTLYGAHDVACLGHSGAYLPQFLSDVRWENVASEAIVPFDQDGGKDGIMTQGDKGKASDPTADAHGATVLVETRETFLIGGGVHSRPAQAAQNRSKAELPGLIIRAIVWSSGIRQSLGQQSAEGARPVQVKYPDPLRRAPAADSTVRLKDNQSFSAGDWFASTGLAREGMAGEIRDYGDLHGAFDSHPAPPDAARARPGAKPSGFEALSISMFEMVCTAAYWASNNALLLLSVDLGTATADQGATAQDGWNIPSSKQSKGHHGLIAGEKQYVPGSDSNRSHDPSKDNEWNENNGYK</sequence>
<organism evidence="2">
    <name type="scientific">Aspergillus niger</name>
    <dbReference type="NCBI Taxonomy" id="5061"/>
    <lineage>
        <taxon>Eukaryota</taxon>
        <taxon>Fungi</taxon>
        <taxon>Dikarya</taxon>
        <taxon>Ascomycota</taxon>
        <taxon>Pezizomycotina</taxon>
        <taxon>Eurotiomycetes</taxon>
        <taxon>Eurotiomycetidae</taxon>
        <taxon>Eurotiales</taxon>
        <taxon>Aspergillaceae</taxon>
        <taxon>Aspergillus</taxon>
        <taxon>Aspergillus subgen. Circumdati</taxon>
    </lineage>
</organism>
<dbReference type="VEuPathDB" id="FungiDB:An12g01220"/>
<dbReference type="KEGG" id="ang:An12g01220"/>
<dbReference type="AlphaFoldDB" id="A0AAJ8DZX5"/>
<name>A0AAJ8DZX5_ASPNG</name>
<protein>
    <submittedName>
        <fullName evidence="2">Uncharacterized protein</fullName>
    </submittedName>
</protein>
<proteinExistence type="predicted"/>
<gene>
    <name evidence="2" type="ORF">An12g01220</name>
</gene>
<accession>A0AAJ8DZX5</accession>
<evidence type="ECO:0000256" key="1">
    <source>
        <dbReference type="SAM" id="MobiDB-lite"/>
    </source>
</evidence>
<dbReference type="GeneID" id="84592466"/>
<feature type="region of interest" description="Disordered" evidence="1">
    <location>
        <begin position="377"/>
        <end position="428"/>
    </location>
</feature>
<feature type="region of interest" description="Disordered" evidence="1">
    <location>
        <begin position="313"/>
        <end position="333"/>
    </location>
</feature>